<dbReference type="EMBL" id="GBXM01097063">
    <property type="protein sequence ID" value="JAH11514.1"/>
    <property type="molecule type" value="Transcribed_RNA"/>
</dbReference>
<organism evidence="1">
    <name type="scientific">Anguilla anguilla</name>
    <name type="common">European freshwater eel</name>
    <name type="synonym">Muraena anguilla</name>
    <dbReference type="NCBI Taxonomy" id="7936"/>
    <lineage>
        <taxon>Eukaryota</taxon>
        <taxon>Metazoa</taxon>
        <taxon>Chordata</taxon>
        <taxon>Craniata</taxon>
        <taxon>Vertebrata</taxon>
        <taxon>Euteleostomi</taxon>
        <taxon>Actinopterygii</taxon>
        <taxon>Neopterygii</taxon>
        <taxon>Teleostei</taxon>
        <taxon>Anguilliformes</taxon>
        <taxon>Anguillidae</taxon>
        <taxon>Anguilla</taxon>
    </lineage>
</organism>
<proteinExistence type="predicted"/>
<sequence>MPLPAPHILKCDVNSLVQLRLSLMQKAFFPSTGNTAQTNVFSSFQ</sequence>
<reference evidence="1" key="2">
    <citation type="journal article" date="2015" name="Fish Shellfish Immunol.">
        <title>Early steps in the European eel (Anguilla anguilla)-Vibrio vulnificus interaction in the gills: Role of the RtxA13 toxin.</title>
        <authorList>
            <person name="Callol A."/>
            <person name="Pajuelo D."/>
            <person name="Ebbesson L."/>
            <person name="Teles M."/>
            <person name="MacKenzie S."/>
            <person name="Amaro C."/>
        </authorList>
    </citation>
    <scope>NUCLEOTIDE SEQUENCE</scope>
</reference>
<reference evidence="1" key="1">
    <citation type="submission" date="2014-11" db="EMBL/GenBank/DDBJ databases">
        <authorList>
            <person name="Amaro Gonzalez C."/>
        </authorList>
    </citation>
    <scope>NUCLEOTIDE SEQUENCE</scope>
</reference>
<dbReference type="AlphaFoldDB" id="A0A0E9Q442"/>
<accession>A0A0E9Q442</accession>
<evidence type="ECO:0000313" key="1">
    <source>
        <dbReference type="EMBL" id="JAH11514.1"/>
    </source>
</evidence>
<name>A0A0E9Q442_ANGAN</name>
<protein>
    <submittedName>
        <fullName evidence="1">Uncharacterized protein</fullName>
    </submittedName>
</protein>